<sequence length="152" mass="16747">MRLGIVVSEVNAEFTERMLESAKKWAASLNAEVSYILRVPGCYEAPLAVRELLSRNDVDAVVVLGSIVKETSLEEYLFNQVVRKLLDLSLEYGKPVSLGIAGPGVYWDDAVRRAGAEAYAKMAVEAAIRMVKCLEKLRGIKPSNNSLEINCI</sequence>
<dbReference type="InterPro" id="IPR036467">
    <property type="entry name" value="LS/RS_sf"/>
</dbReference>
<dbReference type="BioCyc" id="IAGG583356:GHAH-504-MONOMER"/>
<dbReference type="GO" id="GO:0009231">
    <property type="term" value="P:riboflavin biosynthetic process"/>
    <property type="evidence" value="ECO:0007669"/>
    <property type="project" value="UniProtKB-UniPathway"/>
</dbReference>
<dbReference type="SUPFAM" id="SSF52121">
    <property type="entry name" value="Lumazine synthase"/>
    <property type="match status" value="1"/>
</dbReference>
<evidence type="ECO:0000256" key="7">
    <source>
        <dbReference type="NCBIfam" id="TIGR00114"/>
    </source>
</evidence>
<dbReference type="PANTHER" id="PTHR21058">
    <property type="entry name" value="6,7-DIMETHYL-8-RIBITYLLUMAZINE SYNTHASE DMRL SYNTHASE LUMAZINE SYNTHASE"/>
    <property type="match status" value="1"/>
</dbReference>
<evidence type="ECO:0000256" key="6">
    <source>
        <dbReference type="ARBA" id="ARBA00048785"/>
    </source>
</evidence>
<dbReference type="GO" id="GO:0009349">
    <property type="term" value="C:riboflavin synthase complex"/>
    <property type="evidence" value="ECO:0007669"/>
    <property type="project" value="UniProtKB-UniRule"/>
</dbReference>
<evidence type="ECO:0000256" key="5">
    <source>
        <dbReference type="ARBA" id="ARBA00022679"/>
    </source>
</evidence>
<evidence type="ECO:0000256" key="2">
    <source>
        <dbReference type="ARBA" id="ARBA00007424"/>
    </source>
</evidence>
<dbReference type="InterPro" id="IPR002180">
    <property type="entry name" value="LS/RS"/>
</dbReference>
<evidence type="ECO:0000256" key="3">
    <source>
        <dbReference type="ARBA" id="ARBA00012664"/>
    </source>
</evidence>
<dbReference type="STRING" id="583356.Igag_0500"/>
<dbReference type="InterPro" id="IPR034964">
    <property type="entry name" value="LS"/>
</dbReference>
<evidence type="ECO:0000313" key="9">
    <source>
        <dbReference type="Proteomes" id="UP000001304"/>
    </source>
</evidence>
<comment type="catalytic activity">
    <reaction evidence="6">
        <text>(2S)-2-hydroxy-3-oxobutyl phosphate + 5-amino-6-(D-ribitylamino)uracil = 6,7-dimethyl-8-(1-D-ribityl)lumazine + phosphate + 2 H2O + H(+)</text>
        <dbReference type="Rhea" id="RHEA:26152"/>
        <dbReference type="ChEBI" id="CHEBI:15377"/>
        <dbReference type="ChEBI" id="CHEBI:15378"/>
        <dbReference type="ChEBI" id="CHEBI:15934"/>
        <dbReference type="ChEBI" id="CHEBI:43474"/>
        <dbReference type="ChEBI" id="CHEBI:58201"/>
        <dbReference type="ChEBI" id="CHEBI:58830"/>
        <dbReference type="EC" id="2.5.1.78"/>
    </reaction>
</comment>
<dbReference type="UniPathway" id="UPA00275">
    <property type="reaction ID" value="UER00404"/>
</dbReference>
<dbReference type="Gene3D" id="3.40.50.960">
    <property type="entry name" value="Lumazine/riboflavin synthase"/>
    <property type="match status" value="1"/>
</dbReference>
<comment type="pathway">
    <text evidence="1">Cofactor biosynthesis; riboflavin biosynthesis; riboflavin from 2-hydroxy-3-oxobutyl phosphate and 5-amino-6-(D-ribitylamino)uracil: step 1/2.</text>
</comment>
<dbReference type="EMBL" id="CP002098">
    <property type="protein sequence ID" value="ADM27338.1"/>
    <property type="molecule type" value="Genomic_DNA"/>
</dbReference>
<dbReference type="GO" id="GO:0000906">
    <property type="term" value="F:6,7-dimethyl-8-ribityllumazine synthase activity"/>
    <property type="evidence" value="ECO:0007669"/>
    <property type="project" value="UniProtKB-UniRule"/>
</dbReference>
<keyword evidence="5" id="KW-0808">Transferase</keyword>
<dbReference type="KEGG" id="iag:Igag_0500"/>
<name>E0SRY8_IGNAA</name>
<protein>
    <recommendedName>
        <fullName evidence="3 7">6,7-dimethyl-8-ribityllumazine synthase</fullName>
        <ecNumber evidence="3 7">2.5.1.78</ecNumber>
    </recommendedName>
</protein>
<dbReference type="CDD" id="cd09211">
    <property type="entry name" value="Lumazine_synthase_archaeal"/>
    <property type="match status" value="1"/>
</dbReference>
<dbReference type="NCBIfam" id="TIGR00114">
    <property type="entry name" value="lumazine-synth"/>
    <property type="match status" value="1"/>
</dbReference>
<dbReference type="PANTHER" id="PTHR21058:SF0">
    <property type="entry name" value="6,7-DIMETHYL-8-RIBITYLLUMAZINE SYNTHASE"/>
    <property type="match status" value="1"/>
</dbReference>
<evidence type="ECO:0000256" key="4">
    <source>
        <dbReference type="ARBA" id="ARBA00022619"/>
    </source>
</evidence>
<dbReference type="Pfam" id="PF00885">
    <property type="entry name" value="DMRL_synthase"/>
    <property type="match status" value="1"/>
</dbReference>
<dbReference type="AlphaFoldDB" id="E0SRY8"/>
<reference evidence="8 9" key="1">
    <citation type="journal article" date="2010" name="Stand. Genomic Sci.">
        <title>Complete genome sequence of Ignisphaera aggregans type strain (AQ1.S1).</title>
        <authorList>
            <person name="Goker M."/>
            <person name="Held B."/>
            <person name="Lapidus A."/>
            <person name="Nolan M."/>
            <person name="Spring S."/>
            <person name="Yasawong M."/>
            <person name="Lucas S."/>
            <person name="Glavina Del Rio T."/>
            <person name="Tice H."/>
            <person name="Cheng J.F."/>
            <person name="Goodwin L."/>
            <person name="Tapia R."/>
            <person name="Pitluck S."/>
            <person name="Liolios K."/>
            <person name="Ivanova N."/>
            <person name="Mavromatis K."/>
            <person name="Mikhailova N."/>
            <person name="Pati A."/>
            <person name="Chen A."/>
            <person name="Palaniappan K."/>
            <person name="Brambilla E."/>
            <person name="Land M."/>
            <person name="Hauser L."/>
            <person name="Chang Y.J."/>
            <person name="Jeffries C.D."/>
            <person name="Brettin T."/>
            <person name="Detter J.C."/>
            <person name="Han C."/>
            <person name="Rohde M."/>
            <person name="Sikorski J."/>
            <person name="Woyke T."/>
            <person name="Bristow J."/>
            <person name="Eisen J.A."/>
            <person name="Markowitz V."/>
            <person name="Hugenholtz P."/>
            <person name="Kyrpides N.C."/>
            <person name="Klenk H.P."/>
        </authorList>
    </citation>
    <scope>NUCLEOTIDE SEQUENCE [LARGE SCALE GENOMIC DNA]</scope>
    <source>
        <strain evidence="9">DSM 17230 / JCM 13409 / AQ1.S1</strain>
    </source>
</reference>
<evidence type="ECO:0000313" key="8">
    <source>
        <dbReference type="EMBL" id="ADM27338.1"/>
    </source>
</evidence>
<dbReference type="Proteomes" id="UP000001304">
    <property type="component" value="Chromosome"/>
</dbReference>
<accession>E0SRY8</accession>
<proteinExistence type="inferred from homology"/>
<dbReference type="EC" id="2.5.1.78" evidence="3 7"/>
<keyword evidence="4" id="KW-0686">Riboflavin biosynthesis</keyword>
<comment type="similarity">
    <text evidence="2">Belongs to the DMRL synthase family.</text>
</comment>
<evidence type="ECO:0000256" key="1">
    <source>
        <dbReference type="ARBA" id="ARBA00004917"/>
    </source>
</evidence>
<keyword evidence="9" id="KW-1185">Reference proteome</keyword>
<organism evidence="8 9">
    <name type="scientific">Ignisphaera aggregans (strain DSM 17230 / JCM 13409 / AQ1.S1)</name>
    <dbReference type="NCBI Taxonomy" id="583356"/>
    <lineage>
        <taxon>Archaea</taxon>
        <taxon>Thermoproteota</taxon>
        <taxon>Thermoprotei</taxon>
        <taxon>Desulfurococcales</taxon>
        <taxon>Desulfurococcaceae</taxon>
        <taxon>Ignisphaera</taxon>
    </lineage>
</organism>
<gene>
    <name evidence="8" type="ordered locus">Igag_0500</name>
</gene>
<dbReference type="HOGENOM" id="CLU_089358_3_1_2"/>